<keyword evidence="1" id="KW-0472">Membrane</keyword>
<evidence type="ECO:0008006" key="4">
    <source>
        <dbReference type="Google" id="ProtNLM"/>
    </source>
</evidence>
<sequence>MTPHLYWTILTLTCLYAGIAGGSDERSVAIVCLVASVVTAFVLSPWGHRYSQLEAGEMVVDLAVFASFVLVALRSDRFWPLWIAGLQLTSSLAHLMKGMNLDLVPQAYAAATKFWSYPILLIVIIGTWRRQQRVRREHRTHTA</sequence>
<gene>
    <name evidence="2" type="ORF">LZ536_05910</name>
</gene>
<accession>A0ABT0RLU0</accession>
<dbReference type="EMBL" id="JAMGBD010000001">
    <property type="protein sequence ID" value="MCL6683437.1"/>
    <property type="molecule type" value="Genomic_DNA"/>
</dbReference>
<evidence type="ECO:0000313" key="3">
    <source>
        <dbReference type="Proteomes" id="UP001165363"/>
    </source>
</evidence>
<name>A0ABT0RLU0_9SPHN</name>
<organism evidence="2 3">
    <name type="scientific">Sphingomonas alba</name>
    <dbReference type="NCBI Taxonomy" id="2908208"/>
    <lineage>
        <taxon>Bacteria</taxon>
        <taxon>Pseudomonadati</taxon>
        <taxon>Pseudomonadota</taxon>
        <taxon>Alphaproteobacteria</taxon>
        <taxon>Sphingomonadales</taxon>
        <taxon>Sphingomonadaceae</taxon>
        <taxon>Sphingomonas</taxon>
    </lineage>
</organism>
<evidence type="ECO:0000256" key="1">
    <source>
        <dbReference type="SAM" id="Phobius"/>
    </source>
</evidence>
<evidence type="ECO:0000313" key="2">
    <source>
        <dbReference type="EMBL" id="MCL6683437.1"/>
    </source>
</evidence>
<feature type="transmembrane region" description="Helical" evidence="1">
    <location>
        <begin position="6"/>
        <end position="23"/>
    </location>
</feature>
<feature type="transmembrane region" description="Helical" evidence="1">
    <location>
        <begin position="28"/>
        <end position="47"/>
    </location>
</feature>
<comment type="caution">
    <text evidence="2">The sequence shown here is derived from an EMBL/GenBank/DDBJ whole genome shotgun (WGS) entry which is preliminary data.</text>
</comment>
<keyword evidence="1" id="KW-0812">Transmembrane</keyword>
<feature type="transmembrane region" description="Helical" evidence="1">
    <location>
        <begin position="78"/>
        <end position="96"/>
    </location>
</feature>
<feature type="transmembrane region" description="Helical" evidence="1">
    <location>
        <begin position="108"/>
        <end position="128"/>
    </location>
</feature>
<reference evidence="2" key="1">
    <citation type="submission" date="2022-05" db="EMBL/GenBank/DDBJ databases">
        <authorList>
            <person name="Jo J.-H."/>
            <person name="Im W.-T."/>
        </authorList>
    </citation>
    <scope>NUCLEOTIDE SEQUENCE</scope>
    <source>
        <strain evidence="2">SE158</strain>
    </source>
</reference>
<keyword evidence="1" id="KW-1133">Transmembrane helix</keyword>
<dbReference type="RefSeq" id="WP_249847362.1">
    <property type="nucleotide sequence ID" value="NZ_JAMGBD010000001.1"/>
</dbReference>
<dbReference type="Proteomes" id="UP001165363">
    <property type="component" value="Unassembled WGS sequence"/>
</dbReference>
<proteinExistence type="predicted"/>
<keyword evidence="3" id="KW-1185">Reference proteome</keyword>
<feature type="transmembrane region" description="Helical" evidence="1">
    <location>
        <begin position="53"/>
        <end position="73"/>
    </location>
</feature>
<protein>
    <recommendedName>
        <fullName evidence="4">Rod shape-determining protein MreD</fullName>
    </recommendedName>
</protein>